<evidence type="ECO:0000313" key="1">
    <source>
        <dbReference type="EMBL" id="QTQ12013.1"/>
    </source>
</evidence>
<dbReference type="InterPro" id="IPR016195">
    <property type="entry name" value="Pol/histidinol_Pase-like"/>
</dbReference>
<dbReference type="CDD" id="cd07432">
    <property type="entry name" value="PHP_HisPPase"/>
    <property type="match status" value="1"/>
</dbReference>
<dbReference type="PANTHER" id="PTHR42924">
    <property type="entry name" value="EXONUCLEASE"/>
    <property type="match status" value="1"/>
</dbReference>
<dbReference type="AlphaFoldDB" id="A0A975ICT0"/>
<dbReference type="GO" id="GO:0035312">
    <property type="term" value="F:5'-3' DNA exonuclease activity"/>
    <property type="evidence" value="ECO:0007669"/>
    <property type="project" value="TreeGrafter"/>
</dbReference>
<dbReference type="Pfam" id="PF13263">
    <property type="entry name" value="PHP_C"/>
    <property type="match status" value="1"/>
</dbReference>
<dbReference type="Proteomes" id="UP000671995">
    <property type="component" value="Chromosome"/>
</dbReference>
<protein>
    <submittedName>
        <fullName evidence="1">PHP domain-containing protein</fullName>
    </submittedName>
</protein>
<dbReference type="EMBL" id="CP054257">
    <property type="protein sequence ID" value="QTQ12013.1"/>
    <property type="molecule type" value="Genomic_DNA"/>
</dbReference>
<dbReference type="SUPFAM" id="SSF89550">
    <property type="entry name" value="PHP domain-like"/>
    <property type="match status" value="1"/>
</dbReference>
<reference evidence="1" key="2">
    <citation type="journal article" date="2021" name="Microbiol. Resour. Announc.">
        <title>Complete Genome Sequences of Three Human Oral Treponema parvum Isolates.</title>
        <authorList>
            <person name="Zeng H."/>
            <person name="Watt R.M."/>
        </authorList>
    </citation>
    <scope>NUCLEOTIDE SEQUENCE</scope>
    <source>
        <strain evidence="1">ATCC 700773</strain>
    </source>
</reference>
<accession>A0A975ICT0</accession>
<dbReference type="InterPro" id="IPR052018">
    <property type="entry name" value="PHP_domain"/>
</dbReference>
<gene>
    <name evidence="1" type="ORF">HRI96_07295</name>
</gene>
<reference evidence="1" key="1">
    <citation type="submission" date="2020-05" db="EMBL/GenBank/DDBJ databases">
        <authorList>
            <person name="Zeng H."/>
            <person name="Chan Y.K."/>
            <person name="Watt R.M."/>
        </authorList>
    </citation>
    <scope>NUCLEOTIDE SEQUENCE</scope>
    <source>
        <strain evidence="1">ATCC 700773</strain>
    </source>
</reference>
<dbReference type="PANTHER" id="PTHR42924:SF3">
    <property type="entry name" value="POLYMERASE_HISTIDINOL PHOSPHATASE N-TERMINAL DOMAIN-CONTAINING PROTEIN"/>
    <property type="match status" value="1"/>
</dbReference>
<organism evidence="1 2">
    <name type="scientific">Treponema parvum</name>
    <dbReference type="NCBI Taxonomy" id="138851"/>
    <lineage>
        <taxon>Bacteria</taxon>
        <taxon>Pseudomonadati</taxon>
        <taxon>Spirochaetota</taxon>
        <taxon>Spirochaetia</taxon>
        <taxon>Spirochaetales</taxon>
        <taxon>Treponemataceae</taxon>
        <taxon>Treponema</taxon>
    </lineage>
</organism>
<evidence type="ECO:0000313" key="2">
    <source>
        <dbReference type="Proteomes" id="UP000671995"/>
    </source>
</evidence>
<dbReference type="GO" id="GO:0004534">
    <property type="term" value="F:5'-3' RNA exonuclease activity"/>
    <property type="evidence" value="ECO:0007669"/>
    <property type="project" value="TreeGrafter"/>
</dbReference>
<dbReference type="Gene3D" id="3.20.20.140">
    <property type="entry name" value="Metal-dependent hydrolases"/>
    <property type="match status" value="1"/>
</dbReference>
<proteinExistence type="predicted"/>
<dbReference type="RefSeq" id="WP_210116727.1">
    <property type="nucleotide sequence ID" value="NZ_CP054257.1"/>
</dbReference>
<sequence length="267" mass="30736">MASFIYETHMHTSQASACGKSPGKDYIQKYIDAGYSGIIITDHFFRGNCGINRNLPWEQRVHLFCQGYEDAKEAGYKANFPVFFGWEEYYDGDEYLIYGIDEKWMLKHPEMENWTRLEQYQQVHLAGGCVVQAHPFRERDYIKTIHLSTRCVDAVEGVNSDNSPECNGLAVRYAKMLGLPITGGSDNHCADTMRFEKLSGVVFETPLRDIHDYVSAILNRKPFKVHAQPENMIWREDAEIHTPVKIHGENDSIIQGDIKRFLRNGEF</sequence>
<name>A0A975ICT0_9SPIR</name>